<keyword evidence="2 5" id="KW-1133">Transmembrane helix</keyword>
<evidence type="ECO:0000256" key="4">
    <source>
        <dbReference type="SAM" id="MobiDB-lite"/>
    </source>
</evidence>
<feature type="transmembrane region" description="Helical" evidence="5">
    <location>
        <begin position="65"/>
        <end position="84"/>
    </location>
</feature>
<dbReference type="PANTHER" id="PTHR43129:SF1">
    <property type="entry name" value="FOSMIDOMYCIN RESISTANCE PROTEIN"/>
    <property type="match status" value="1"/>
</dbReference>
<dbReference type="OrthoDB" id="9770492at2"/>
<dbReference type="Proteomes" id="UP000238196">
    <property type="component" value="Unassembled WGS sequence"/>
</dbReference>
<dbReference type="InterPro" id="IPR011701">
    <property type="entry name" value="MFS"/>
</dbReference>
<dbReference type="GO" id="GO:0022857">
    <property type="term" value="F:transmembrane transporter activity"/>
    <property type="evidence" value="ECO:0007669"/>
    <property type="project" value="InterPro"/>
</dbReference>
<evidence type="ECO:0000256" key="1">
    <source>
        <dbReference type="ARBA" id="ARBA00022692"/>
    </source>
</evidence>
<feature type="transmembrane region" description="Helical" evidence="5">
    <location>
        <begin position="233"/>
        <end position="253"/>
    </location>
</feature>
<protein>
    <submittedName>
        <fullName evidence="7">MFS transporter</fullName>
    </submittedName>
</protein>
<dbReference type="Gene3D" id="1.20.1250.20">
    <property type="entry name" value="MFS general substrate transporter like domains"/>
    <property type="match status" value="2"/>
</dbReference>
<dbReference type="InterPro" id="IPR020846">
    <property type="entry name" value="MFS_dom"/>
</dbReference>
<evidence type="ECO:0000313" key="8">
    <source>
        <dbReference type="Proteomes" id="UP000238196"/>
    </source>
</evidence>
<evidence type="ECO:0000256" key="2">
    <source>
        <dbReference type="ARBA" id="ARBA00022989"/>
    </source>
</evidence>
<dbReference type="SUPFAM" id="SSF103473">
    <property type="entry name" value="MFS general substrate transporter"/>
    <property type="match status" value="1"/>
</dbReference>
<dbReference type="AlphaFoldDB" id="A0A2S5KHJ5"/>
<accession>A0A2S5KHJ5</accession>
<organism evidence="7 8">
    <name type="scientific">Proteobacteria bacterium 228</name>
    <dbReference type="NCBI Taxonomy" id="2083153"/>
    <lineage>
        <taxon>Bacteria</taxon>
        <taxon>Pseudomonadati</taxon>
        <taxon>Pseudomonadota</taxon>
    </lineage>
</organism>
<dbReference type="EMBL" id="PRLP01000154">
    <property type="protein sequence ID" value="PPC74258.1"/>
    <property type="molecule type" value="Genomic_DNA"/>
</dbReference>
<reference evidence="7 8" key="1">
    <citation type="submission" date="2018-02" db="EMBL/GenBank/DDBJ databases">
        <title>novel marine gammaproteobacteria from coastal saline agro ecosystem.</title>
        <authorList>
            <person name="Krishnan R."/>
            <person name="Ramesh Kumar N."/>
        </authorList>
    </citation>
    <scope>NUCLEOTIDE SEQUENCE [LARGE SCALE GENOMIC DNA]</scope>
    <source>
        <strain evidence="7 8">228</strain>
    </source>
</reference>
<dbReference type="GO" id="GO:0005886">
    <property type="term" value="C:plasma membrane"/>
    <property type="evidence" value="ECO:0007669"/>
    <property type="project" value="TreeGrafter"/>
</dbReference>
<gene>
    <name evidence="7" type="ORF">C4K68_26755</name>
</gene>
<feature type="domain" description="Major facilitator superfamily (MFS) profile" evidence="6">
    <location>
        <begin position="31"/>
        <end position="413"/>
    </location>
</feature>
<comment type="caution">
    <text evidence="7">The sequence shown here is derived from an EMBL/GenBank/DDBJ whole genome shotgun (WGS) entry which is preliminary data.</text>
</comment>
<feature type="transmembrane region" description="Helical" evidence="5">
    <location>
        <begin position="358"/>
        <end position="381"/>
    </location>
</feature>
<feature type="region of interest" description="Disordered" evidence="4">
    <location>
        <begin position="1"/>
        <end position="20"/>
    </location>
</feature>
<dbReference type="PANTHER" id="PTHR43129">
    <property type="entry name" value="FOSMIDOMYCIN RESISTANCE PROTEIN"/>
    <property type="match status" value="1"/>
</dbReference>
<evidence type="ECO:0000256" key="3">
    <source>
        <dbReference type="ARBA" id="ARBA00023136"/>
    </source>
</evidence>
<feature type="transmembrane region" description="Helical" evidence="5">
    <location>
        <begin position="387"/>
        <end position="407"/>
    </location>
</feature>
<feature type="transmembrane region" description="Helical" evidence="5">
    <location>
        <begin position="154"/>
        <end position="181"/>
    </location>
</feature>
<feature type="transmembrane region" description="Helical" evidence="5">
    <location>
        <begin position="324"/>
        <end position="346"/>
    </location>
</feature>
<feature type="transmembrane region" description="Helical" evidence="5">
    <location>
        <begin position="273"/>
        <end position="290"/>
    </location>
</feature>
<sequence length="413" mass="44153">MENTLDQSAIAPPVTPARPEPHARLAASPLVLPVVAAASFVHLLNDLIQATLPAIYPMLKTTYNLSFAQIGLITLVFQLTASVLQPGVGFYTDKHPKPYLLPMGMLFTFIGLLMLATVNSFPLILLASACIGLGSSTFHPEASRVARMASGGRFGFAQSFFQVGGNAGSALGPLLAAAIVIPRGQGAISWFLVFAVLGIVVLTLVSRWVVRTHAAMKGRKAAVAMHNLPREKVIAALLVLSVLVFSKYIYMASMTNYYAFYLMDQFGLSVQKAQLFLFLFMAAVALGTFIGGPIGDRVGRKAVIWVSILGVAPFTLMLPYANLFWASVLTVIIGIILSSAFSAIVVFAQELVPGKVGLIAGIFFGLMFGFSGIAAAALGQLADMTSIRYVFEVCAFLPLLGIFTVLLPNIEQR</sequence>
<evidence type="ECO:0000256" key="5">
    <source>
        <dbReference type="SAM" id="Phobius"/>
    </source>
</evidence>
<keyword evidence="3 5" id="KW-0472">Membrane</keyword>
<feature type="transmembrane region" description="Helical" evidence="5">
    <location>
        <begin position="104"/>
        <end position="133"/>
    </location>
</feature>
<name>A0A2S5KHJ5_9PROT</name>
<feature type="transmembrane region" description="Helical" evidence="5">
    <location>
        <begin position="187"/>
        <end position="210"/>
    </location>
</feature>
<dbReference type="Pfam" id="PF07690">
    <property type="entry name" value="MFS_1"/>
    <property type="match status" value="2"/>
</dbReference>
<proteinExistence type="predicted"/>
<dbReference type="PROSITE" id="PS50850">
    <property type="entry name" value="MFS"/>
    <property type="match status" value="1"/>
</dbReference>
<evidence type="ECO:0000313" key="7">
    <source>
        <dbReference type="EMBL" id="PPC74258.1"/>
    </source>
</evidence>
<dbReference type="InterPro" id="IPR036259">
    <property type="entry name" value="MFS_trans_sf"/>
</dbReference>
<dbReference type="CDD" id="cd17478">
    <property type="entry name" value="MFS_FsR"/>
    <property type="match status" value="1"/>
</dbReference>
<feature type="transmembrane region" description="Helical" evidence="5">
    <location>
        <begin position="25"/>
        <end position="44"/>
    </location>
</feature>
<keyword evidence="1 5" id="KW-0812">Transmembrane</keyword>
<feature type="transmembrane region" description="Helical" evidence="5">
    <location>
        <begin position="302"/>
        <end position="318"/>
    </location>
</feature>
<evidence type="ECO:0000259" key="6">
    <source>
        <dbReference type="PROSITE" id="PS50850"/>
    </source>
</evidence>